<dbReference type="KEGG" id="cfj:CFIO01_07938"/>
<accession>A0A010RSI0</accession>
<dbReference type="eggNOG" id="ENOG502RAIK">
    <property type="taxonomic scope" value="Eukaryota"/>
</dbReference>
<dbReference type="EMBL" id="JARH01000236">
    <property type="protein sequence ID" value="EXF83461.1"/>
    <property type="molecule type" value="Genomic_DNA"/>
</dbReference>
<reference evidence="1 2" key="1">
    <citation type="submission" date="2014-02" db="EMBL/GenBank/DDBJ databases">
        <title>The genome sequence of Colletotrichum fioriniae PJ7.</title>
        <authorList>
            <person name="Baroncelli R."/>
            <person name="Thon M.R."/>
        </authorList>
    </citation>
    <scope>NUCLEOTIDE SEQUENCE [LARGE SCALE GENOMIC DNA]</scope>
    <source>
        <strain evidence="1 2">PJ7</strain>
    </source>
</reference>
<gene>
    <name evidence="1" type="ORF">CFIO01_07938</name>
</gene>
<dbReference type="OrthoDB" id="5333491at2759"/>
<sequence>METLPQELVDDIVSYLLPQQHSEATLKPYDTRMRPIWPIAPIATVSRRLQAAVEKATFRSLKIASDEFPKFIELLTPARRYHLTSLIVTITLPPYDKAASHRAESPEERLINDKCYSNGIRTLFQILRGWEDEDSETIRCRLALFINHPESPSDTPWPTKYVPWGEMYPEEDGIYEGRFLHSFIELRKCWQLPNLARIKHLTMIQPEERYGYRNTYPKVPILLASKMPNLERFKLFMNDDEKRFDEIRISNRNEAAQAIRELSLPSLRKAEFEFFQRRYRNERAIPPALHEPGVPDPLSSAICAFSQNLVDLSVTGSFDDSLLRPMQGLSKTSWPNLRFLDINMHATSPSGTWYFKKADGSPDHRPYTHSSSTNNAHSDLHNEEFSFVEEAAYARMTPVEVFRCKPDDDHIAPFIDAYANALKVMPTLTSAALNFQLEYEAEEDEPIWMCIAYFAPCRTAPKHPPRFLCPKCNRGVTRQLVKLYLDWEPTEELAADLRAIGDEVHDAPMVEKTMAQFMDQHEWVNNEES</sequence>
<proteinExistence type="predicted"/>
<protein>
    <recommendedName>
        <fullName evidence="3">F-box domain-containing protein</fullName>
    </recommendedName>
</protein>
<evidence type="ECO:0000313" key="1">
    <source>
        <dbReference type="EMBL" id="EXF83461.1"/>
    </source>
</evidence>
<evidence type="ECO:0008006" key="3">
    <source>
        <dbReference type="Google" id="ProtNLM"/>
    </source>
</evidence>
<organism evidence="1 2">
    <name type="scientific">Colletotrichum fioriniae PJ7</name>
    <dbReference type="NCBI Taxonomy" id="1445577"/>
    <lineage>
        <taxon>Eukaryota</taxon>
        <taxon>Fungi</taxon>
        <taxon>Dikarya</taxon>
        <taxon>Ascomycota</taxon>
        <taxon>Pezizomycotina</taxon>
        <taxon>Sordariomycetes</taxon>
        <taxon>Hypocreomycetidae</taxon>
        <taxon>Glomerellales</taxon>
        <taxon>Glomerellaceae</taxon>
        <taxon>Colletotrichum</taxon>
        <taxon>Colletotrichum acutatum species complex</taxon>
    </lineage>
</organism>
<evidence type="ECO:0000313" key="2">
    <source>
        <dbReference type="Proteomes" id="UP000020467"/>
    </source>
</evidence>
<dbReference type="AlphaFoldDB" id="A0A010RSI0"/>
<dbReference type="Proteomes" id="UP000020467">
    <property type="component" value="Unassembled WGS sequence"/>
</dbReference>
<name>A0A010RSI0_9PEZI</name>
<dbReference type="HOGENOM" id="CLU_540797_0_0_1"/>
<keyword evidence="2" id="KW-1185">Reference proteome</keyword>
<comment type="caution">
    <text evidence="1">The sequence shown here is derived from an EMBL/GenBank/DDBJ whole genome shotgun (WGS) entry which is preliminary data.</text>
</comment>